<organism evidence="3 4">
    <name type="scientific">Pigmentiphaga litoralis</name>
    <dbReference type="NCBI Taxonomy" id="516702"/>
    <lineage>
        <taxon>Bacteria</taxon>
        <taxon>Pseudomonadati</taxon>
        <taxon>Pseudomonadota</taxon>
        <taxon>Betaproteobacteria</taxon>
        <taxon>Burkholderiales</taxon>
        <taxon>Alcaligenaceae</taxon>
        <taxon>Pigmentiphaga</taxon>
    </lineage>
</organism>
<dbReference type="InterPro" id="IPR025419">
    <property type="entry name" value="DUF4142"/>
</dbReference>
<evidence type="ECO:0000313" key="4">
    <source>
        <dbReference type="Proteomes" id="UP000542125"/>
    </source>
</evidence>
<evidence type="ECO:0000313" key="3">
    <source>
        <dbReference type="EMBL" id="NYE84132.1"/>
    </source>
</evidence>
<feature type="signal peptide" evidence="1">
    <location>
        <begin position="1"/>
        <end position="27"/>
    </location>
</feature>
<dbReference type="Pfam" id="PF13628">
    <property type="entry name" value="DUF4142"/>
    <property type="match status" value="1"/>
</dbReference>
<dbReference type="PANTHER" id="PTHR38593:SF1">
    <property type="entry name" value="BLR2558 PROTEIN"/>
    <property type="match status" value="1"/>
</dbReference>
<feature type="chain" id="PRO_5031124341" evidence="1">
    <location>
        <begin position="28"/>
        <end position="185"/>
    </location>
</feature>
<dbReference type="InterPro" id="IPR012347">
    <property type="entry name" value="Ferritin-like"/>
</dbReference>
<comment type="caution">
    <text evidence="3">The sequence shown here is derived from an EMBL/GenBank/DDBJ whole genome shotgun (WGS) entry which is preliminary data.</text>
</comment>
<dbReference type="EMBL" id="JACBYR010000001">
    <property type="protein sequence ID" value="NYE84132.1"/>
    <property type="molecule type" value="Genomic_DNA"/>
</dbReference>
<reference evidence="3 4" key="1">
    <citation type="submission" date="2020-07" db="EMBL/GenBank/DDBJ databases">
        <title>Genomic Encyclopedia of Type Strains, Phase IV (KMG-V): Genome sequencing to study the core and pangenomes of soil and plant-associated prokaryotes.</title>
        <authorList>
            <person name="Whitman W."/>
        </authorList>
    </citation>
    <scope>NUCLEOTIDE SEQUENCE [LARGE SCALE GENOMIC DNA]</scope>
    <source>
        <strain evidence="3 4">SAS40</strain>
    </source>
</reference>
<keyword evidence="1" id="KW-0732">Signal</keyword>
<feature type="domain" description="DUF4142" evidence="2">
    <location>
        <begin position="45"/>
        <end position="180"/>
    </location>
</feature>
<evidence type="ECO:0000256" key="1">
    <source>
        <dbReference type="SAM" id="SignalP"/>
    </source>
</evidence>
<keyword evidence="4" id="KW-1185">Reference proteome</keyword>
<gene>
    <name evidence="3" type="ORF">FHW18_003403</name>
</gene>
<dbReference type="RefSeq" id="WP_179587860.1">
    <property type="nucleotide sequence ID" value="NZ_JACBYR010000001.1"/>
</dbReference>
<sequence length="185" mass="19856">MTLPRFPRVVRTLASAAAVGALMSACAMLPSQMAVPASASGPDLDALFVSRAAQTDVMEVTASRMALQRATRPEVRQYAQSMINDHTRTSSELQQIASQIGMPVDARPTAMDEKKMTALSAAQGEAFDKAYVKVVGVQAHTEAVTLFKQEASKGSNPALKSFATRTLPALQHHLQMAEQLEKTVN</sequence>
<dbReference type="Gene3D" id="1.20.1260.10">
    <property type="match status" value="2"/>
</dbReference>
<dbReference type="PANTHER" id="PTHR38593">
    <property type="entry name" value="BLR2558 PROTEIN"/>
    <property type="match status" value="1"/>
</dbReference>
<proteinExistence type="predicted"/>
<name>A0A7Y9IW20_9BURK</name>
<dbReference type="AlphaFoldDB" id="A0A7Y9IW20"/>
<protein>
    <submittedName>
        <fullName evidence="3">Putative membrane protein</fullName>
    </submittedName>
</protein>
<evidence type="ECO:0000259" key="2">
    <source>
        <dbReference type="Pfam" id="PF13628"/>
    </source>
</evidence>
<dbReference type="PROSITE" id="PS51257">
    <property type="entry name" value="PROKAR_LIPOPROTEIN"/>
    <property type="match status" value="1"/>
</dbReference>
<dbReference type="Proteomes" id="UP000542125">
    <property type="component" value="Unassembled WGS sequence"/>
</dbReference>
<accession>A0A7Y9IW20</accession>